<keyword evidence="4" id="KW-1185">Reference proteome</keyword>
<reference evidence="3 4" key="1">
    <citation type="submission" date="2019-03" db="EMBL/GenBank/DDBJ databases">
        <title>Genomic Encyclopedia of Type Strains, Phase IV (KMG-IV): sequencing the most valuable type-strain genomes for metagenomic binning, comparative biology and taxonomic classification.</title>
        <authorList>
            <person name="Goeker M."/>
        </authorList>
    </citation>
    <scope>NUCLEOTIDE SEQUENCE [LARGE SCALE GENOMIC DNA]</scope>
    <source>
        <strain evidence="3 4">DSM 100013</strain>
    </source>
</reference>
<dbReference type="SUPFAM" id="SSF53474">
    <property type="entry name" value="alpha/beta-Hydrolases"/>
    <property type="match status" value="1"/>
</dbReference>
<dbReference type="PANTHER" id="PTHR43358:SF4">
    <property type="entry name" value="ALPHA_BETA HYDROLASE FOLD-1 DOMAIN-CONTAINING PROTEIN"/>
    <property type="match status" value="1"/>
</dbReference>
<dbReference type="InterPro" id="IPR029058">
    <property type="entry name" value="AB_hydrolase_fold"/>
</dbReference>
<evidence type="ECO:0000256" key="1">
    <source>
        <dbReference type="SAM" id="Phobius"/>
    </source>
</evidence>
<dbReference type="EMBL" id="SLYC01000051">
    <property type="protein sequence ID" value="TCP96448.1"/>
    <property type="molecule type" value="Genomic_DNA"/>
</dbReference>
<accession>A0A4R2TGX3</accession>
<protein>
    <recommendedName>
        <fullName evidence="2">Serine aminopeptidase S33 domain-containing protein</fullName>
    </recommendedName>
</protein>
<sequence>MDNKTFIAYSIKGSRNKKNKRMNIDIKKILIILIGILLIVLNVVPFITMQKFINFHVKYNEIYRAEDYGLYSERVMLKTSDGINIFAHEVFTDNPKAVIIFLTGIHNPSVTAYFGHSKMLYDQGYASFLLDLRAHGESEGKVIGLGYKEHLDVRALVDYIKSNDKYLDVPIVIYGASMGGATAINSFGLMPEIHGLISVSAYSSWDDVFTEALINMNIPRVLAYLQKPFMKLHTTFKYGIGSARITPINQIKNVGDRPALIMHSTGDTEVQLSNYERLIKKAPSHVESWVREGDSHFVVQRDKLLTPYEDQDYSKQIINFLNKNF</sequence>
<keyword evidence="1" id="KW-0472">Membrane</keyword>
<organism evidence="3 4">
    <name type="scientific">Serpentinicella alkaliphila</name>
    <dbReference type="NCBI Taxonomy" id="1734049"/>
    <lineage>
        <taxon>Bacteria</taxon>
        <taxon>Bacillati</taxon>
        <taxon>Bacillota</taxon>
        <taxon>Clostridia</taxon>
        <taxon>Peptostreptococcales</taxon>
        <taxon>Natronincolaceae</taxon>
        <taxon>Serpentinicella</taxon>
    </lineage>
</organism>
<evidence type="ECO:0000259" key="2">
    <source>
        <dbReference type="Pfam" id="PF12146"/>
    </source>
</evidence>
<dbReference type="Proteomes" id="UP000295504">
    <property type="component" value="Unassembled WGS sequence"/>
</dbReference>
<keyword evidence="1" id="KW-0812">Transmembrane</keyword>
<dbReference type="Pfam" id="PF12146">
    <property type="entry name" value="Hydrolase_4"/>
    <property type="match status" value="1"/>
</dbReference>
<evidence type="ECO:0000313" key="3">
    <source>
        <dbReference type="EMBL" id="TCP96448.1"/>
    </source>
</evidence>
<feature type="domain" description="Serine aminopeptidase S33" evidence="2">
    <location>
        <begin position="94"/>
        <end position="209"/>
    </location>
</feature>
<dbReference type="RefSeq" id="WP_132849565.1">
    <property type="nucleotide sequence ID" value="NZ_CP058648.1"/>
</dbReference>
<dbReference type="InterPro" id="IPR022742">
    <property type="entry name" value="Hydrolase_4"/>
</dbReference>
<feature type="transmembrane region" description="Helical" evidence="1">
    <location>
        <begin position="29"/>
        <end position="48"/>
    </location>
</feature>
<name>A0A4R2TGX3_9FIRM</name>
<proteinExistence type="predicted"/>
<keyword evidence="1" id="KW-1133">Transmembrane helix</keyword>
<dbReference type="PANTHER" id="PTHR43358">
    <property type="entry name" value="ALPHA/BETA-HYDROLASE"/>
    <property type="match status" value="1"/>
</dbReference>
<dbReference type="OrthoDB" id="9776685at2"/>
<gene>
    <name evidence="3" type="ORF">EDD79_10514</name>
</gene>
<dbReference type="InterPro" id="IPR052920">
    <property type="entry name" value="DNA-binding_regulatory"/>
</dbReference>
<dbReference type="AlphaFoldDB" id="A0A4R2TGX3"/>
<evidence type="ECO:0000313" key="4">
    <source>
        <dbReference type="Proteomes" id="UP000295504"/>
    </source>
</evidence>
<dbReference type="Gene3D" id="3.40.50.1820">
    <property type="entry name" value="alpha/beta hydrolase"/>
    <property type="match status" value="1"/>
</dbReference>
<comment type="caution">
    <text evidence="3">The sequence shown here is derived from an EMBL/GenBank/DDBJ whole genome shotgun (WGS) entry which is preliminary data.</text>
</comment>